<proteinExistence type="predicted"/>
<reference evidence="1 2" key="1">
    <citation type="submission" date="2015-03" db="EMBL/GenBank/DDBJ databases">
        <title>Genome Sequence of Kiloniella spongiae MEBiC09566, isolated from a marine sponge.</title>
        <authorList>
            <person name="Shao Z."/>
            <person name="Wang L."/>
            <person name="Li X."/>
        </authorList>
    </citation>
    <scope>NUCLEOTIDE SEQUENCE [LARGE SCALE GENOMIC DNA]</scope>
    <source>
        <strain evidence="1 2">MEBiC09566</strain>
    </source>
</reference>
<comment type="caution">
    <text evidence="1">The sequence shown here is derived from an EMBL/GenBank/DDBJ whole genome shotgun (WGS) entry which is preliminary data.</text>
</comment>
<evidence type="ECO:0000313" key="2">
    <source>
        <dbReference type="Proteomes" id="UP000035444"/>
    </source>
</evidence>
<organism evidence="1 2">
    <name type="scientific">Kiloniella spongiae</name>
    <dbReference type="NCBI Taxonomy" id="1489064"/>
    <lineage>
        <taxon>Bacteria</taxon>
        <taxon>Pseudomonadati</taxon>
        <taxon>Pseudomonadota</taxon>
        <taxon>Alphaproteobacteria</taxon>
        <taxon>Rhodospirillales</taxon>
        <taxon>Kiloniellaceae</taxon>
        <taxon>Kiloniella</taxon>
    </lineage>
</organism>
<dbReference type="Proteomes" id="UP000035444">
    <property type="component" value="Unassembled WGS sequence"/>
</dbReference>
<dbReference type="OrthoDB" id="7362049at2"/>
<dbReference type="RefSeq" id="WP_047762911.1">
    <property type="nucleotide sequence ID" value="NZ_LAQL01000003.1"/>
</dbReference>
<dbReference type="EMBL" id="LAQL01000003">
    <property type="protein sequence ID" value="KLN61576.1"/>
    <property type="molecule type" value="Genomic_DNA"/>
</dbReference>
<evidence type="ECO:0008006" key="3">
    <source>
        <dbReference type="Google" id="ProtNLM"/>
    </source>
</evidence>
<name>A0A0H2MHB9_9PROT</name>
<sequence>MTGVVMRMNILSCLIGTAFIVSGGCSKNTYQKEEVVVVSEPRPATYCYRSLANVDCYEEPVPEDERTLLVPVE</sequence>
<accession>A0A0H2MHB9</accession>
<keyword evidence="2" id="KW-1185">Reference proteome</keyword>
<evidence type="ECO:0000313" key="1">
    <source>
        <dbReference type="EMBL" id="KLN61576.1"/>
    </source>
</evidence>
<dbReference type="PROSITE" id="PS51257">
    <property type="entry name" value="PROKAR_LIPOPROTEIN"/>
    <property type="match status" value="1"/>
</dbReference>
<gene>
    <name evidence="1" type="ORF">WH96_04265</name>
</gene>
<protein>
    <recommendedName>
        <fullName evidence="3">Lipoprotein</fullName>
    </recommendedName>
</protein>
<dbReference type="AlphaFoldDB" id="A0A0H2MHB9"/>